<name>A0ABV0LRP7_9PSEU</name>
<organism evidence="4 5">
    <name type="scientific">Amycolatopsis melonis</name>
    <dbReference type="NCBI Taxonomy" id="3156488"/>
    <lineage>
        <taxon>Bacteria</taxon>
        <taxon>Bacillati</taxon>
        <taxon>Actinomycetota</taxon>
        <taxon>Actinomycetes</taxon>
        <taxon>Pseudonocardiales</taxon>
        <taxon>Pseudonocardiaceae</taxon>
        <taxon>Amycolatopsis</taxon>
    </lineage>
</organism>
<accession>A0ABV0LRP7</accession>
<sequence length="779" mass="80799">MKSAARPVPVCWDLDGDPGQAVTAVARALARAYPAARHEPVPWRRTCLRGTPADREARLARLAWRLARSPATAPARIVLAGHGDGRWTLLAADRPDVAASGWAEQLLGLPRPPEAAAPAVAGPRPVWQRDHPLPPSGPVAVPVPVDPALLDRFPGSRAESLAALAAALVARHGRCRDVVVGLARGAGFGGRAARPVLAAVRVAVPADQPVAELFARFARARPGSGVPVVTVATPEPRPRAAGPFTPRPVPRLDGGGGLWLTVTDRVTCWFDPGPADPERVTAFARHLASLVRAAAARPELPLARLRVLDRDERARLLPRAVRSAAPAPVADRLQHWARARPDAEAVVAQGETLTYRELAGRAAALAARLRTAGVGPDVPVGLWLPRSADLVVAAAGVLAAGGAHVALDAAEPSGRVRALLTRAGAGVMITPGLRITVVDPDAVPRRIVRGAPGLCCITFTAQADGVLVPHECVANVVSWCATALGLGSGDRVAQLARAGTGEWELETWSALGTGAALQIAPDGAGAAWLARSGATVAFTPHRLLHVPWPAGSALRLAVVPGQADAAVPAGLPFRVWQGYGTPETGLLATCGELPPDATGVPIGAPLPNVRAFVLDEGGDPVPPGGVGELHLGGAGAARGHLGRPGRRRSPFSDDLAGGGRRYATGDLVRRLGDGTLELLGRADDRITLRGFRIAPAEIEAALRRNEVVADAAVVAHGDRLVAYVTPSDADPEQLRRDLSGVLPVFMVPDTVVPLATLPRTTHGLLDRRALAGSGEPLAS</sequence>
<feature type="compositionally biased region" description="Basic residues" evidence="1">
    <location>
        <begin position="640"/>
        <end position="649"/>
    </location>
</feature>
<gene>
    <name evidence="4" type="ORF">ABJI51_36510</name>
</gene>
<dbReference type="InterPro" id="IPR042099">
    <property type="entry name" value="ANL_N_sf"/>
</dbReference>
<keyword evidence="5" id="KW-1185">Reference proteome</keyword>
<evidence type="ECO:0000313" key="4">
    <source>
        <dbReference type="EMBL" id="MEQ0564609.1"/>
    </source>
</evidence>
<protein>
    <submittedName>
        <fullName evidence="4">AMP-binding protein</fullName>
    </submittedName>
</protein>
<dbReference type="Pfam" id="PF13193">
    <property type="entry name" value="AMP-binding_C"/>
    <property type="match status" value="1"/>
</dbReference>
<dbReference type="Gene3D" id="3.40.50.12780">
    <property type="entry name" value="N-terminal domain of ligase-like"/>
    <property type="match status" value="1"/>
</dbReference>
<dbReference type="RefSeq" id="WP_348955677.1">
    <property type="nucleotide sequence ID" value="NZ_JBDZYD010000016.1"/>
</dbReference>
<dbReference type="Gene3D" id="3.30.300.30">
    <property type="match status" value="1"/>
</dbReference>
<dbReference type="InterPro" id="IPR025110">
    <property type="entry name" value="AMP-bd_C"/>
</dbReference>
<dbReference type="PANTHER" id="PTHR45527">
    <property type="entry name" value="NONRIBOSOMAL PEPTIDE SYNTHETASE"/>
    <property type="match status" value="1"/>
</dbReference>
<dbReference type="PANTHER" id="PTHR45527:SF1">
    <property type="entry name" value="FATTY ACID SYNTHASE"/>
    <property type="match status" value="1"/>
</dbReference>
<dbReference type="Proteomes" id="UP001440984">
    <property type="component" value="Unassembled WGS sequence"/>
</dbReference>
<dbReference type="InterPro" id="IPR000873">
    <property type="entry name" value="AMP-dep_synth/lig_dom"/>
</dbReference>
<reference evidence="4 5" key="1">
    <citation type="submission" date="2024-05" db="EMBL/GenBank/DDBJ databases">
        <authorList>
            <person name="Zhao H."/>
            <person name="Xu Y."/>
            <person name="Lin S."/>
            <person name="Spain J.C."/>
            <person name="Zhou N.-Y."/>
        </authorList>
    </citation>
    <scope>NUCLEOTIDE SEQUENCE [LARGE SCALE GENOMIC DNA]</scope>
    <source>
        <strain evidence="4 5">NEAU-NG30</strain>
    </source>
</reference>
<proteinExistence type="predicted"/>
<comment type="caution">
    <text evidence="4">The sequence shown here is derived from an EMBL/GenBank/DDBJ whole genome shotgun (WGS) entry which is preliminary data.</text>
</comment>
<dbReference type="SUPFAM" id="SSF56801">
    <property type="entry name" value="Acetyl-CoA synthetase-like"/>
    <property type="match status" value="1"/>
</dbReference>
<evidence type="ECO:0000313" key="5">
    <source>
        <dbReference type="Proteomes" id="UP001440984"/>
    </source>
</evidence>
<feature type="domain" description="AMP-binding enzyme C-terminal" evidence="3">
    <location>
        <begin position="697"/>
        <end position="763"/>
    </location>
</feature>
<feature type="region of interest" description="Disordered" evidence="1">
    <location>
        <begin position="636"/>
        <end position="657"/>
    </location>
</feature>
<feature type="region of interest" description="Disordered" evidence="1">
    <location>
        <begin position="228"/>
        <end position="248"/>
    </location>
</feature>
<feature type="domain" description="AMP-dependent synthetase/ligase" evidence="2">
    <location>
        <begin position="333"/>
        <end position="639"/>
    </location>
</feature>
<dbReference type="Pfam" id="PF00501">
    <property type="entry name" value="AMP-binding"/>
    <property type="match status" value="1"/>
</dbReference>
<dbReference type="InterPro" id="IPR045851">
    <property type="entry name" value="AMP-bd_C_sf"/>
</dbReference>
<evidence type="ECO:0000259" key="2">
    <source>
        <dbReference type="Pfam" id="PF00501"/>
    </source>
</evidence>
<dbReference type="EMBL" id="JBDZYD010000016">
    <property type="protein sequence ID" value="MEQ0564609.1"/>
    <property type="molecule type" value="Genomic_DNA"/>
</dbReference>
<evidence type="ECO:0000259" key="3">
    <source>
        <dbReference type="Pfam" id="PF13193"/>
    </source>
</evidence>
<evidence type="ECO:0000256" key="1">
    <source>
        <dbReference type="SAM" id="MobiDB-lite"/>
    </source>
</evidence>